<keyword evidence="2" id="KW-0812">Transmembrane</keyword>
<accession>A0A665WCI0</accession>
<keyword evidence="4" id="KW-1133">Transmembrane helix</keyword>
<evidence type="ECO:0000256" key="7">
    <source>
        <dbReference type="ARBA" id="ARBA00023180"/>
    </source>
</evidence>
<keyword evidence="5" id="KW-0472">Membrane</keyword>
<evidence type="ECO:0000256" key="8">
    <source>
        <dbReference type="ARBA" id="ARBA00023319"/>
    </source>
</evidence>
<evidence type="ECO:0000256" key="5">
    <source>
        <dbReference type="ARBA" id="ARBA00023136"/>
    </source>
</evidence>
<dbReference type="InParanoid" id="A0A665WCI0"/>
<dbReference type="GO" id="GO:0030424">
    <property type="term" value="C:axon"/>
    <property type="evidence" value="ECO:0007669"/>
    <property type="project" value="TreeGrafter"/>
</dbReference>
<name>A0A665WCI0_ECHNA</name>
<keyword evidence="6" id="KW-1015">Disulfide bond</keyword>
<organism evidence="9 10">
    <name type="scientific">Echeneis naucrates</name>
    <name type="common">Live sharksucker</name>
    <dbReference type="NCBI Taxonomy" id="173247"/>
    <lineage>
        <taxon>Eukaryota</taxon>
        <taxon>Metazoa</taxon>
        <taxon>Chordata</taxon>
        <taxon>Craniata</taxon>
        <taxon>Vertebrata</taxon>
        <taxon>Euteleostomi</taxon>
        <taxon>Actinopterygii</taxon>
        <taxon>Neopterygii</taxon>
        <taxon>Teleostei</taxon>
        <taxon>Neoteleostei</taxon>
        <taxon>Acanthomorphata</taxon>
        <taxon>Carangaria</taxon>
        <taxon>Carangiformes</taxon>
        <taxon>Echeneidae</taxon>
        <taxon>Echeneis</taxon>
    </lineage>
</organism>
<keyword evidence="3" id="KW-0732">Signal</keyword>
<dbReference type="GO" id="GO:0150079">
    <property type="term" value="P:negative regulation of neuroinflammatory response"/>
    <property type="evidence" value="ECO:0007669"/>
    <property type="project" value="TreeGrafter"/>
</dbReference>
<comment type="subcellular location">
    <subcellularLocation>
        <location evidence="1">Membrane</location>
        <topology evidence="1">Single-pass membrane protein</topology>
    </subcellularLocation>
</comment>
<dbReference type="AlphaFoldDB" id="A0A665WCI0"/>
<dbReference type="GO" id="GO:0009986">
    <property type="term" value="C:cell surface"/>
    <property type="evidence" value="ECO:0007669"/>
    <property type="project" value="TreeGrafter"/>
</dbReference>
<dbReference type="GO" id="GO:0034113">
    <property type="term" value="P:heterotypic cell-cell adhesion"/>
    <property type="evidence" value="ECO:0007669"/>
    <property type="project" value="TreeGrafter"/>
</dbReference>
<keyword evidence="8" id="KW-0393">Immunoglobulin domain</keyword>
<evidence type="ECO:0000256" key="1">
    <source>
        <dbReference type="ARBA" id="ARBA00004167"/>
    </source>
</evidence>
<dbReference type="PANTHER" id="PTHR46841:SF7">
    <property type="entry name" value="IG-LIKE DOMAIN-CONTAINING PROTEIN"/>
    <property type="match status" value="1"/>
</dbReference>
<evidence type="ECO:0000256" key="3">
    <source>
        <dbReference type="ARBA" id="ARBA00022729"/>
    </source>
</evidence>
<keyword evidence="10" id="KW-1185">Reference proteome</keyword>
<dbReference type="InterPro" id="IPR013783">
    <property type="entry name" value="Ig-like_fold"/>
</dbReference>
<evidence type="ECO:0000313" key="9">
    <source>
        <dbReference type="Ensembl" id="ENSENLP00000041347.1"/>
    </source>
</evidence>
<dbReference type="InterPro" id="IPR047164">
    <property type="entry name" value="OX2G-like"/>
</dbReference>
<protein>
    <recommendedName>
        <fullName evidence="11">Immunoglobulin V-set domain-containing protein</fullName>
    </recommendedName>
</protein>
<reference evidence="9" key="3">
    <citation type="submission" date="2025-09" db="UniProtKB">
        <authorList>
            <consortium name="Ensembl"/>
        </authorList>
    </citation>
    <scope>IDENTIFICATION</scope>
</reference>
<dbReference type="OMA" id="DEDCYSC"/>
<keyword evidence="7" id="KW-0325">Glycoprotein</keyword>
<reference evidence="9" key="2">
    <citation type="submission" date="2025-08" db="UniProtKB">
        <authorList>
            <consortium name="Ensembl"/>
        </authorList>
    </citation>
    <scope>IDENTIFICATION</scope>
</reference>
<dbReference type="GO" id="GO:0043025">
    <property type="term" value="C:neuronal cell body"/>
    <property type="evidence" value="ECO:0007669"/>
    <property type="project" value="TreeGrafter"/>
</dbReference>
<sequence length="98" mass="11206">MATYSKRFGQQVNEPYLGKVIFTEASLNSTSISLRDVSWQDESCYICSFNAFPDGSKRRETCLTVEVNFASPSLQQVKGQRKGRMCVVVCHFNFLYLF</sequence>
<evidence type="ECO:0000256" key="2">
    <source>
        <dbReference type="ARBA" id="ARBA00022692"/>
    </source>
</evidence>
<proteinExistence type="predicted"/>
<evidence type="ECO:0000313" key="10">
    <source>
        <dbReference type="Proteomes" id="UP000472264"/>
    </source>
</evidence>
<evidence type="ECO:0000256" key="4">
    <source>
        <dbReference type="ARBA" id="ARBA00022989"/>
    </source>
</evidence>
<dbReference type="Proteomes" id="UP000472264">
    <property type="component" value="Chromosome 2"/>
</dbReference>
<dbReference type="Gene3D" id="2.60.40.10">
    <property type="entry name" value="Immunoglobulins"/>
    <property type="match status" value="1"/>
</dbReference>
<dbReference type="GO" id="GO:0016020">
    <property type="term" value="C:membrane"/>
    <property type="evidence" value="ECO:0007669"/>
    <property type="project" value="UniProtKB-SubCell"/>
</dbReference>
<dbReference type="Ensembl" id="ENSENLT00000042396.1">
    <property type="protein sequence ID" value="ENSENLP00000041347.1"/>
    <property type="gene ID" value="ENSENLG00000017702.1"/>
</dbReference>
<dbReference type="PANTHER" id="PTHR46841">
    <property type="entry name" value="OX-2 MEMBRANE GLYCOPROTEIN"/>
    <property type="match status" value="1"/>
</dbReference>
<dbReference type="GO" id="GO:0098632">
    <property type="term" value="F:cell-cell adhesion mediator activity"/>
    <property type="evidence" value="ECO:0007669"/>
    <property type="project" value="InterPro"/>
</dbReference>
<reference evidence="9" key="1">
    <citation type="submission" date="2021-04" db="EMBL/GenBank/DDBJ databases">
        <authorList>
            <consortium name="Wellcome Sanger Institute Data Sharing"/>
        </authorList>
    </citation>
    <scope>NUCLEOTIDE SEQUENCE [LARGE SCALE GENOMIC DNA]</scope>
</reference>
<evidence type="ECO:0000256" key="6">
    <source>
        <dbReference type="ARBA" id="ARBA00023157"/>
    </source>
</evidence>
<evidence type="ECO:0008006" key="11">
    <source>
        <dbReference type="Google" id="ProtNLM"/>
    </source>
</evidence>